<evidence type="ECO:0000313" key="1">
    <source>
        <dbReference type="EMBL" id="OIQ67792.1"/>
    </source>
</evidence>
<sequence length="178" mass="19979">MAGGAVVGEHLSPGIGFRRVEGLARDLHDELHDIGDLVRLQRLTPGWHRRRRPGVRVRRAAHTVLNGGIDRRDRAAMQPVVVQQVRITTRHDALRARTVALDAVGAEHSRPGRVGVLQQRRIVLHLGHIHRHQLGFQRRVLRGKGLDVGLHSAPRRIPQNTGRFAMDQRPCRVEHGIA</sequence>
<name>A0A1J5PAP2_9ZZZZ</name>
<dbReference type="EMBL" id="MLJW01005703">
    <property type="protein sequence ID" value="OIQ67792.1"/>
    <property type="molecule type" value="Genomic_DNA"/>
</dbReference>
<reference evidence="1" key="1">
    <citation type="submission" date="2016-10" db="EMBL/GenBank/DDBJ databases">
        <title>Sequence of Gallionella enrichment culture.</title>
        <authorList>
            <person name="Poehlein A."/>
            <person name="Muehling M."/>
            <person name="Daniel R."/>
        </authorList>
    </citation>
    <scope>NUCLEOTIDE SEQUENCE</scope>
</reference>
<organism evidence="1">
    <name type="scientific">mine drainage metagenome</name>
    <dbReference type="NCBI Taxonomy" id="410659"/>
    <lineage>
        <taxon>unclassified sequences</taxon>
        <taxon>metagenomes</taxon>
        <taxon>ecological metagenomes</taxon>
    </lineage>
</organism>
<gene>
    <name evidence="1" type="ORF">GALL_506290</name>
</gene>
<dbReference type="AlphaFoldDB" id="A0A1J5PAP2"/>
<protein>
    <submittedName>
        <fullName evidence="1">Uncharacterized protein</fullName>
    </submittedName>
</protein>
<comment type="caution">
    <text evidence="1">The sequence shown here is derived from an EMBL/GenBank/DDBJ whole genome shotgun (WGS) entry which is preliminary data.</text>
</comment>
<accession>A0A1J5PAP2</accession>
<proteinExistence type="predicted"/>